<dbReference type="InterPro" id="IPR011701">
    <property type="entry name" value="MFS"/>
</dbReference>
<feature type="domain" description="Major facilitator superfamily (MFS) profile" evidence="5">
    <location>
        <begin position="39"/>
        <end position="488"/>
    </location>
</feature>
<dbReference type="RefSeq" id="WP_379057719.1">
    <property type="nucleotide sequence ID" value="NZ_JBHTKB010000002.1"/>
</dbReference>
<feature type="transmembrane region" description="Helical" evidence="4">
    <location>
        <begin position="91"/>
        <end position="108"/>
    </location>
</feature>
<accession>A0ABW3F6V7</accession>
<evidence type="ECO:0000313" key="7">
    <source>
        <dbReference type="Proteomes" id="UP001597128"/>
    </source>
</evidence>
<feature type="transmembrane region" description="Helical" evidence="4">
    <location>
        <begin position="525"/>
        <end position="548"/>
    </location>
</feature>
<feature type="transmembrane region" description="Helical" evidence="4">
    <location>
        <begin position="389"/>
        <end position="413"/>
    </location>
</feature>
<keyword evidence="1 4" id="KW-0812">Transmembrane</keyword>
<feature type="transmembrane region" description="Helical" evidence="4">
    <location>
        <begin position="145"/>
        <end position="164"/>
    </location>
</feature>
<dbReference type="Pfam" id="PF07690">
    <property type="entry name" value="MFS_1"/>
    <property type="match status" value="1"/>
</dbReference>
<dbReference type="EMBL" id="JBHTKB010000002">
    <property type="protein sequence ID" value="MFD0914151.1"/>
    <property type="molecule type" value="Genomic_DNA"/>
</dbReference>
<dbReference type="InterPro" id="IPR050327">
    <property type="entry name" value="Proton-linked_MCT"/>
</dbReference>
<keyword evidence="2 4" id="KW-1133">Transmembrane helix</keyword>
<evidence type="ECO:0000256" key="3">
    <source>
        <dbReference type="ARBA" id="ARBA00023136"/>
    </source>
</evidence>
<evidence type="ECO:0000256" key="2">
    <source>
        <dbReference type="ARBA" id="ARBA00022989"/>
    </source>
</evidence>
<dbReference type="InterPro" id="IPR020846">
    <property type="entry name" value="MFS_dom"/>
</dbReference>
<proteinExistence type="predicted"/>
<dbReference type="InterPro" id="IPR036259">
    <property type="entry name" value="MFS_trans_sf"/>
</dbReference>
<dbReference type="Gene3D" id="1.20.1250.20">
    <property type="entry name" value="MFS general substrate transporter like domains"/>
    <property type="match status" value="2"/>
</dbReference>
<feature type="transmembrane region" description="Helical" evidence="4">
    <location>
        <begin position="214"/>
        <end position="237"/>
    </location>
</feature>
<reference evidence="7" key="1">
    <citation type="journal article" date="2019" name="Int. J. Syst. Evol. Microbiol.">
        <title>The Global Catalogue of Microorganisms (GCM) 10K type strain sequencing project: providing services to taxonomists for standard genome sequencing and annotation.</title>
        <authorList>
            <consortium name="The Broad Institute Genomics Platform"/>
            <consortium name="The Broad Institute Genome Sequencing Center for Infectious Disease"/>
            <person name="Wu L."/>
            <person name="Ma J."/>
        </authorList>
    </citation>
    <scope>NUCLEOTIDE SEQUENCE [LARGE SCALE GENOMIC DNA]</scope>
    <source>
        <strain evidence="7">CCUG 58412</strain>
    </source>
</reference>
<sequence length="555" mass="59304">MLFNLSKEHITAGKGFNRWLVPPAALAVHLSIGMAYGFSVFWKPLGTALTGPDGAPLAACAAGATTFADKLAGTGEALFATDCNWTQFDLGWMYTLFFVLLGCSAALWGGWLERAGPRKAGLVATLCWCGGLLISALGVYHHQLWMMWLGSGVIGGIGLGLGYISPVSTLIKWFPDRRGMATGMAIMGFGGGAMIGSPLATKLMSIFATPSAPGVWQTFVVLAIVYTIFMTCGSLGYRIPAANWKPEGWTPPDQQHKRMVVNKHVHLKNAHKTPQFWLLWLILCMNVSAAIGIIGAAAPMLQETFGGKLIGQPDLSFADIKADETLTVAAAAVGAGFVGLISVFNIFGRIGWATSSDKLGRRNTYFIFFVLGALMYITATYAANHHQLALFLVAFCVIASMYGGGFATIPAYLADLFGTQFVGAIHGRLLTAWSTAGIVGPVIVNYMHDVRLEAKTPFADIYAPIFLTLAALLGIGFIANLLVRPVASKYFMTDAELAAEQSLGKAKEVNTKVVKLAADGKPSPAWLVGLAWLVVLIPITYGICMTVQKAWALFA</sequence>
<dbReference type="CDD" id="cd17353">
    <property type="entry name" value="MFS_OFA_like"/>
    <property type="match status" value="1"/>
</dbReference>
<feature type="transmembrane region" description="Helical" evidence="4">
    <location>
        <begin position="120"/>
        <end position="139"/>
    </location>
</feature>
<dbReference type="SUPFAM" id="SSF103473">
    <property type="entry name" value="MFS general substrate transporter"/>
    <property type="match status" value="1"/>
</dbReference>
<dbReference type="PANTHER" id="PTHR11360:SF317">
    <property type="entry name" value="MAJOR FACILITATOR SUPERFAMILY (MFS) PROFILE DOMAIN-CONTAINING PROTEIN-RELATED"/>
    <property type="match status" value="1"/>
</dbReference>
<dbReference type="Proteomes" id="UP001597128">
    <property type="component" value="Unassembled WGS sequence"/>
</dbReference>
<evidence type="ECO:0000313" key="6">
    <source>
        <dbReference type="EMBL" id="MFD0914151.1"/>
    </source>
</evidence>
<dbReference type="PANTHER" id="PTHR11360">
    <property type="entry name" value="MONOCARBOXYLATE TRANSPORTER"/>
    <property type="match status" value="1"/>
</dbReference>
<feature type="transmembrane region" description="Helical" evidence="4">
    <location>
        <begin position="364"/>
        <end position="383"/>
    </location>
</feature>
<keyword evidence="7" id="KW-1185">Reference proteome</keyword>
<feature type="transmembrane region" description="Helical" evidence="4">
    <location>
        <begin position="276"/>
        <end position="298"/>
    </location>
</feature>
<feature type="transmembrane region" description="Helical" evidence="4">
    <location>
        <begin position="425"/>
        <end position="446"/>
    </location>
</feature>
<feature type="transmembrane region" description="Helical" evidence="4">
    <location>
        <begin position="461"/>
        <end position="483"/>
    </location>
</feature>
<name>A0ABW3F6V7_9PROT</name>
<evidence type="ECO:0000259" key="5">
    <source>
        <dbReference type="PROSITE" id="PS50850"/>
    </source>
</evidence>
<feature type="transmembrane region" description="Helical" evidence="4">
    <location>
        <begin position="326"/>
        <end position="352"/>
    </location>
</feature>
<comment type="caution">
    <text evidence="6">The sequence shown here is derived from an EMBL/GenBank/DDBJ whole genome shotgun (WGS) entry which is preliminary data.</text>
</comment>
<dbReference type="PROSITE" id="PS50850">
    <property type="entry name" value="MFS"/>
    <property type="match status" value="1"/>
</dbReference>
<evidence type="ECO:0000256" key="1">
    <source>
        <dbReference type="ARBA" id="ARBA00022692"/>
    </source>
</evidence>
<feature type="transmembrane region" description="Helical" evidence="4">
    <location>
        <begin position="20"/>
        <end position="42"/>
    </location>
</feature>
<evidence type="ECO:0000256" key="4">
    <source>
        <dbReference type="SAM" id="Phobius"/>
    </source>
</evidence>
<feature type="transmembrane region" description="Helical" evidence="4">
    <location>
        <begin position="185"/>
        <end position="208"/>
    </location>
</feature>
<protein>
    <submittedName>
        <fullName evidence="6">OFA family MFS transporter</fullName>
    </submittedName>
</protein>
<gene>
    <name evidence="6" type="ORF">ACFQ1Z_11375</name>
</gene>
<organism evidence="6 7">
    <name type="scientific">Methylophilus luteus</name>
    <dbReference type="NCBI Taxonomy" id="640108"/>
    <lineage>
        <taxon>Bacteria</taxon>
        <taxon>Pseudomonadati</taxon>
        <taxon>Pseudomonadota</taxon>
        <taxon>Betaproteobacteria</taxon>
        <taxon>Nitrosomonadales</taxon>
        <taxon>Methylophilaceae</taxon>
        <taxon>Methylophilus</taxon>
    </lineage>
</organism>
<keyword evidence="3 4" id="KW-0472">Membrane</keyword>